<name>A0ABR2ILA7_9EUKA</name>
<dbReference type="Proteomes" id="UP001470230">
    <property type="component" value="Unassembled WGS sequence"/>
</dbReference>
<evidence type="ECO:0008006" key="4">
    <source>
        <dbReference type="Google" id="ProtNLM"/>
    </source>
</evidence>
<evidence type="ECO:0000313" key="2">
    <source>
        <dbReference type="EMBL" id="KAK8865087.1"/>
    </source>
</evidence>
<evidence type="ECO:0000256" key="1">
    <source>
        <dbReference type="SAM" id="MobiDB-lite"/>
    </source>
</evidence>
<feature type="region of interest" description="Disordered" evidence="1">
    <location>
        <begin position="99"/>
        <end position="134"/>
    </location>
</feature>
<dbReference type="SUPFAM" id="SSF54236">
    <property type="entry name" value="Ubiquitin-like"/>
    <property type="match status" value="1"/>
</dbReference>
<dbReference type="EMBL" id="JAPFFF010000016">
    <property type="protein sequence ID" value="KAK8865087.1"/>
    <property type="molecule type" value="Genomic_DNA"/>
</dbReference>
<accession>A0ABR2ILA7</accession>
<dbReference type="InterPro" id="IPR029071">
    <property type="entry name" value="Ubiquitin-like_domsf"/>
</dbReference>
<organism evidence="2 3">
    <name type="scientific">Tritrichomonas musculus</name>
    <dbReference type="NCBI Taxonomy" id="1915356"/>
    <lineage>
        <taxon>Eukaryota</taxon>
        <taxon>Metamonada</taxon>
        <taxon>Parabasalia</taxon>
        <taxon>Tritrichomonadida</taxon>
        <taxon>Tritrichomonadidae</taxon>
        <taxon>Tritrichomonas</taxon>
    </lineage>
</organism>
<comment type="caution">
    <text evidence="2">The sequence shown here is derived from an EMBL/GenBank/DDBJ whole genome shotgun (WGS) entry which is preliminary data.</text>
</comment>
<proteinExistence type="predicted"/>
<evidence type="ECO:0000313" key="3">
    <source>
        <dbReference type="Proteomes" id="UP001470230"/>
    </source>
</evidence>
<gene>
    <name evidence="2" type="ORF">M9Y10_010619</name>
</gene>
<protein>
    <recommendedName>
        <fullName evidence="4">UBA domain-containing protein</fullName>
    </recommendedName>
</protein>
<dbReference type="CDD" id="cd17039">
    <property type="entry name" value="Ubl_ubiquitin_like"/>
    <property type="match status" value="1"/>
</dbReference>
<sequence>MNAINFEILKVNKIIQFEIPLNSTFLQVSNLIFKNFNLDINDFPISKYSSLKFIYDSILCINCKTIESYGIQSQSTIKVFVPKKILPFFLQGSMKQPQEISSKPISQTPNTTIPIANNYHPNNNKPPTATDNSSSYTYSIPDISSIITSKELSSTNSDNDGNHSIILRLANKRLLSQLMEAGYDKLDSAYAIVYRADFNCAIDLIQYGISSDPEFRFHVGEIASGRARDDDAVRHEIEMAKIEARKKGENENIAAAAVMTESNILNRFLDQKFINEVRLFYINVSLNHEREIAEKVEEDMKTKQIIVNYDGNPQLVSLRKISEVAVNMNKHPTMMYSQANTAAQLELNRMNDINKRFSEIFVKFPSMTPENYVNPYRSLYNEYTAIVRDQNYLRMIEYGKNMNYDQLAFLYRMHVEKRASLNEVIQLLISFDGNMEEVENIINYN</sequence>
<reference evidence="2 3" key="1">
    <citation type="submission" date="2024-04" db="EMBL/GenBank/DDBJ databases">
        <title>Tritrichomonas musculus Genome.</title>
        <authorList>
            <person name="Alves-Ferreira E."/>
            <person name="Grigg M."/>
            <person name="Lorenzi H."/>
            <person name="Galac M."/>
        </authorList>
    </citation>
    <scope>NUCLEOTIDE SEQUENCE [LARGE SCALE GENOMIC DNA]</scope>
    <source>
        <strain evidence="2 3">EAF2021</strain>
    </source>
</reference>
<keyword evidence="3" id="KW-1185">Reference proteome</keyword>